<evidence type="ECO:0000313" key="3">
    <source>
        <dbReference type="Proteomes" id="UP000233551"/>
    </source>
</evidence>
<feature type="compositionally biased region" description="Polar residues" evidence="1">
    <location>
        <begin position="8"/>
        <end position="18"/>
    </location>
</feature>
<sequence>MGCVLGKGSSQPGVSSEPKNPRVESGKSEVAAARVETTGNSRLEEVRESEAEKEEKVEGGQKSRESRRRSRQNPRPRNVPKQSRAEQVAAGWPPWLTDICGEALSGWVPRRANTFEKIDK</sequence>
<name>A0A2I0IKW5_PUNGR</name>
<feature type="compositionally biased region" description="Basic and acidic residues" evidence="1">
    <location>
        <begin position="42"/>
        <end position="64"/>
    </location>
</feature>
<reference evidence="2 3" key="1">
    <citation type="submission" date="2017-11" db="EMBL/GenBank/DDBJ databases">
        <title>De-novo sequencing of pomegranate (Punica granatum L.) genome.</title>
        <authorList>
            <person name="Akparov Z."/>
            <person name="Amiraslanov A."/>
            <person name="Hajiyeva S."/>
            <person name="Abbasov M."/>
            <person name="Kaur K."/>
            <person name="Hamwieh A."/>
            <person name="Solovyev V."/>
            <person name="Salamov A."/>
            <person name="Braich B."/>
            <person name="Kosarev P."/>
            <person name="Mahmoud A."/>
            <person name="Hajiyev E."/>
            <person name="Babayeva S."/>
            <person name="Izzatullayeva V."/>
            <person name="Mammadov A."/>
            <person name="Mammadov A."/>
            <person name="Sharifova S."/>
            <person name="Ojaghi J."/>
            <person name="Eynullazada K."/>
            <person name="Bayramov B."/>
            <person name="Abdulazimova A."/>
            <person name="Shahmuradov I."/>
        </authorList>
    </citation>
    <scope>NUCLEOTIDE SEQUENCE [LARGE SCALE GENOMIC DNA]</scope>
    <source>
        <strain evidence="3">cv. AG2017</strain>
        <tissue evidence="2">Leaf</tissue>
    </source>
</reference>
<feature type="compositionally biased region" description="Basic residues" evidence="1">
    <location>
        <begin position="65"/>
        <end position="74"/>
    </location>
</feature>
<feature type="non-terminal residue" evidence="2">
    <location>
        <position position="120"/>
    </location>
</feature>
<evidence type="ECO:0000256" key="1">
    <source>
        <dbReference type="SAM" id="MobiDB-lite"/>
    </source>
</evidence>
<dbReference type="AlphaFoldDB" id="A0A2I0IKW5"/>
<keyword evidence="3" id="KW-1185">Reference proteome</keyword>
<organism evidence="2 3">
    <name type="scientific">Punica granatum</name>
    <name type="common">Pomegranate</name>
    <dbReference type="NCBI Taxonomy" id="22663"/>
    <lineage>
        <taxon>Eukaryota</taxon>
        <taxon>Viridiplantae</taxon>
        <taxon>Streptophyta</taxon>
        <taxon>Embryophyta</taxon>
        <taxon>Tracheophyta</taxon>
        <taxon>Spermatophyta</taxon>
        <taxon>Magnoliopsida</taxon>
        <taxon>eudicotyledons</taxon>
        <taxon>Gunneridae</taxon>
        <taxon>Pentapetalae</taxon>
        <taxon>rosids</taxon>
        <taxon>malvids</taxon>
        <taxon>Myrtales</taxon>
        <taxon>Lythraceae</taxon>
        <taxon>Punica</taxon>
    </lineage>
</organism>
<evidence type="ECO:0000313" key="2">
    <source>
        <dbReference type="EMBL" id="PKI44649.1"/>
    </source>
</evidence>
<gene>
    <name evidence="2" type="ORF">CRG98_035004</name>
</gene>
<dbReference type="EMBL" id="PGOL01002859">
    <property type="protein sequence ID" value="PKI44649.1"/>
    <property type="molecule type" value="Genomic_DNA"/>
</dbReference>
<feature type="region of interest" description="Disordered" evidence="1">
    <location>
        <begin position="1"/>
        <end position="92"/>
    </location>
</feature>
<dbReference type="Proteomes" id="UP000233551">
    <property type="component" value="Unassembled WGS sequence"/>
</dbReference>
<protein>
    <submittedName>
        <fullName evidence="2">Uncharacterized protein</fullName>
    </submittedName>
</protein>
<accession>A0A2I0IKW5</accession>
<dbReference type="STRING" id="22663.A0A2I0IKW5"/>
<comment type="caution">
    <text evidence="2">The sequence shown here is derived from an EMBL/GenBank/DDBJ whole genome shotgun (WGS) entry which is preliminary data.</text>
</comment>
<proteinExistence type="predicted"/>